<dbReference type="Proteomes" id="UP000306585">
    <property type="component" value="Unassembled WGS sequence"/>
</dbReference>
<proteinExistence type="predicted"/>
<dbReference type="InterPro" id="IPR048399">
    <property type="entry name" value="DUF4438_C"/>
</dbReference>
<organism evidence="3 4">
    <name type="scientific">Mariprofundus erugo</name>
    <dbReference type="NCBI Taxonomy" id="2528639"/>
    <lineage>
        <taxon>Bacteria</taxon>
        <taxon>Pseudomonadati</taxon>
        <taxon>Pseudomonadota</taxon>
        <taxon>Candidatius Mariprofundia</taxon>
        <taxon>Mariprofundales</taxon>
        <taxon>Mariprofundaceae</taxon>
        <taxon>Mariprofundus</taxon>
    </lineage>
</organism>
<dbReference type="Pfam" id="PF20999">
    <property type="entry name" value="DUF4438_C"/>
    <property type="match status" value="1"/>
</dbReference>
<evidence type="ECO:0000313" key="3">
    <source>
        <dbReference type="EMBL" id="TLS67874.1"/>
    </source>
</evidence>
<dbReference type="AlphaFoldDB" id="A0A5R9GXY2"/>
<dbReference type="Gene3D" id="2.102.30.10">
    <property type="entry name" value="tm1086 (SG structure) domain"/>
    <property type="match status" value="1"/>
</dbReference>
<feature type="domain" description="DUF4438" evidence="2">
    <location>
        <begin position="165"/>
        <end position="284"/>
    </location>
</feature>
<evidence type="ECO:0000259" key="2">
    <source>
        <dbReference type="Pfam" id="PF20999"/>
    </source>
</evidence>
<dbReference type="InterPro" id="IPR029433">
    <property type="entry name" value="DUF4438_N"/>
</dbReference>
<dbReference type="Pfam" id="PF14505">
    <property type="entry name" value="DUF4438"/>
    <property type="match status" value="1"/>
</dbReference>
<sequence length="296" mass="31864">MSLKTNRKQLVMTAVQGGVAPAHQWAPFEVGSGGEVFSWPSTGGITYNVKIGDSVFGWAGEHIEPGVSSTLSHSNRKVEAGYHFLACCGNQVRVISGEAKGEFGTVLGHHGGVNHLMIDFPDATLEKLTCDDKFLVRGYGQGLQLIDHPDVYLYNLDPDVLDTWGLHEREDGKIEVPVHVMVPGHAMGSGIGSLSVTTGDYDILCHDAETVAEYGLDRLRFGDFVAVMDHDNRYGRTWRKGAVTIGVVIHSDSPLAGHGPGMMTLMSACDQKLVPVLSDHANLGALKGIGRYAVEL</sequence>
<dbReference type="InterPro" id="IPR044910">
    <property type="entry name" value="TM_1086_SG_dom"/>
</dbReference>
<dbReference type="RefSeq" id="WP_138238770.1">
    <property type="nucleotide sequence ID" value="NZ_VBRY01000004.1"/>
</dbReference>
<name>A0A5R9GXY2_9PROT</name>
<gene>
    <name evidence="3" type="ORF">FEF65_05340</name>
</gene>
<dbReference type="Gene3D" id="2.40.10.170">
    <property type="match status" value="1"/>
</dbReference>
<protein>
    <submittedName>
        <fullName evidence="3">DUF4438 domain-containing protein</fullName>
    </submittedName>
</protein>
<dbReference type="EMBL" id="VBRY01000004">
    <property type="protein sequence ID" value="TLS67874.1"/>
    <property type="molecule type" value="Genomic_DNA"/>
</dbReference>
<reference evidence="3 4" key="1">
    <citation type="journal article" date="2019" name="Appl. Environ. Microbiol.">
        <title>Environmental Evidence and Genomic Insight of Iron-oxidizing Bacteria Preference Towards More Corrosion Resistant Stainless Steel at Higher Salinities.</title>
        <authorList>
            <person name="Garrison C.E."/>
            <person name="Price K.A."/>
            <person name="Field E.K."/>
        </authorList>
    </citation>
    <scope>NUCLEOTIDE SEQUENCE [LARGE SCALE GENOMIC DNA]</scope>
    <source>
        <strain evidence="3 4">P3</strain>
    </source>
</reference>
<accession>A0A5R9GXY2</accession>
<feature type="domain" description="DUF4438" evidence="1">
    <location>
        <begin position="28"/>
        <end position="161"/>
    </location>
</feature>
<keyword evidence="4" id="KW-1185">Reference proteome</keyword>
<evidence type="ECO:0000313" key="4">
    <source>
        <dbReference type="Proteomes" id="UP000306585"/>
    </source>
</evidence>
<comment type="caution">
    <text evidence="3">The sequence shown here is derived from an EMBL/GenBank/DDBJ whole genome shotgun (WGS) entry which is preliminary data.</text>
</comment>
<dbReference type="Gene3D" id="4.10.1180.10">
    <property type="entry name" value="tm1086 domain"/>
    <property type="match status" value="1"/>
</dbReference>
<dbReference type="InterPro" id="IPR044909">
    <property type="entry name" value="TM_1086_sf"/>
</dbReference>
<evidence type="ECO:0000259" key="1">
    <source>
        <dbReference type="Pfam" id="PF14505"/>
    </source>
</evidence>